<keyword evidence="3" id="KW-0805">Transcription regulation</keyword>
<keyword evidence="4" id="KW-0238">DNA-binding</keyword>
<dbReference type="GO" id="GO:0003677">
    <property type="term" value="F:DNA binding"/>
    <property type="evidence" value="ECO:0007669"/>
    <property type="project" value="UniProtKB-KW"/>
</dbReference>
<evidence type="ECO:0000259" key="7">
    <source>
        <dbReference type="PROSITE" id="PS50110"/>
    </source>
</evidence>
<evidence type="ECO:0000256" key="4">
    <source>
        <dbReference type="ARBA" id="ARBA00023125"/>
    </source>
</evidence>
<evidence type="ECO:0000256" key="5">
    <source>
        <dbReference type="ARBA" id="ARBA00023163"/>
    </source>
</evidence>
<comment type="caution">
    <text evidence="8">The sequence shown here is derived from an EMBL/GenBank/DDBJ whole genome shotgun (WGS) entry which is preliminary data.</text>
</comment>
<proteinExistence type="predicted"/>
<dbReference type="Gene3D" id="3.40.50.2300">
    <property type="match status" value="1"/>
</dbReference>
<dbReference type="PANTHER" id="PTHR44591:SF3">
    <property type="entry name" value="RESPONSE REGULATORY DOMAIN-CONTAINING PROTEIN"/>
    <property type="match status" value="1"/>
</dbReference>
<dbReference type="PROSITE" id="PS50110">
    <property type="entry name" value="RESPONSE_REGULATORY"/>
    <property type="match status" value="1"/>
</dbReference>
<dbReference type="AlphaFoldDB" id="A0A0G1Q430"/>
<keyword evidence="1 6" id="KW-0597">Phosphoprotein</keyword>
<dbReference type="InterPro" id="IPR050595">
    <property type="entry name" value="Bact_response_regulator"/>
</dbReference>
<dbReference type="SMART" id="SM00448">
    <property type="entry name" value="REC"/>
    <property type="match status" value="1"/>
</dbReference>
<dbReference type="GO" id="GO:0000160">
    <property type="term" value="P:phosphorelay signal transduction system"/>
    <property type="evidence" value="ECO:0007669"/>
    <property type="project" value="UniProtKB-KW"/>
</dbReference>
<dbReference type="SUPFAM" id="SSF52172">
    <property type="entry name" value="CheY-like"/>
    <property type="match status" value="1"/>
</dbReference>
<evidence type="ECO:0000313" key="9">
    <source>
        <dbReference type="Proteomes" id="UP000033818"/>
    </source>
</evidence>
<evidence type="ECO:0000256" key="2">
    <source>
        <dbReference type="ARBA" id="ARBA00023012"/>
    </source>
</evidence>
<dbReference type="EMBL" id="LCMO01000003">
    <property type="protein sequence ID" value="KKU39577.1"/>
    <property type="molecule type" value="Genomic_DNA"/>
</dbReference>
<dbReference type="FunFam" id="3.40.50.2300:FF:000001">
    <property type="entry name" value="DNA-binding response regulator PhoB"/>
    <property type="match status" value="1"/>
</dbReference>
<dbReference type="InterPro" id="IPR011006">
    <property type="entry name" value="CheY-like_superfamily"/>
</dbReference>
<protein>
    <submittedName>
        <fullName evidence="8">Response regulator receiver protein</fullName>
    </submittedName>
</protein>
<sequence>MTFGEWQTTIEAKFQVLSVSLMTDQTSNQEQGASSVPAQPQPKIGPGAGIRILVVEDDRFLRGLLTQKLDNEGFDVSIAADGNEGMEKIAQEKPDVVLLDIILPGIDGFEILKKMQADPELSKIPIMLLTNLGQQEDIERGLRLGAKGYLIKAHFTPSEIVDKIKAVIKESYL</sequence>
<dbReference type="Pfam" id="PF00072">
    <property type="entry name" value="Response_reg"/>
    <property type="match status" value="1"/>
</dbReference>
<name>A0A0G1Q430_9BACT</name>
<keyword evidence="2" id="KW-0902">Two-component regulatory system</keyword>
<feature type="domain" description="Response regulatory" evidence="7">
    <location>
        <begin position="51"/>
        <end position="167"/>
    </location>
</feature>
<dbReference type="Proteomes" id="UP000033818">
    <property type="component" value="Unassembled WGS sequence"/>
</dbReference>
<evidence type="ECO:0000256" key="3">
    <source>
        <dbReference type="ARBA" id="ARBA00023015"/>
    </source>
</evidence>
<dbReference type="PANTHER" id="PTHR44591">
    <property type="entry name" value="STRESS RESPONSE REGULATOR PROTEIN 1"/>
    <property type="match status" value="1"/>
</dbReference>
<evidence type="ECO:0000313" key="8">
    <source>
        <dbReference type="EMBL" id="KKU39577.1"/>
    </source>
</evidence>
<gene>
    <name evidence="8" type="ORF">UX53_C0003G0018</name>
</gene>
<evidence type="ECO:0000256" key="6">
    <source>
        <dbReference type="PROSITE-ProRule" id="PRU00169"/>
    </source>
</evidence>
<accession>A0A0G1Q430</accession>
<reference evidence="8 9" key="1">
    <citation type="journal article" date="2015" name="Nature">
        <title>rRNA introns, odd ribosomes, and small enigmatic genomes across a large radiation of phyla.</title>
        <authorList>
            <person name="Brown C.T."/>
            <person name="Hug L.A."/>
            <person name="Thomas B.C."/>
            <person name="Sharon I."/>
            <person name="Castelle C.J."/>
            <person name="Singh A."/>
            <person name="Wilkins M.J."/>
            <person name="Williams K.H."/>
            <person name="Banfield J.F."/>
        </authorList>
    </citation>
    <scope>NUCLEOTIDE SEQUENCE [LARGE SCALE GENOMIC DNA]</scope>
</reference>
<dbReference type="CDD" id="cd17574">
    <property type="entry name" value="REC_OmpR"/>
    <property type="match status" value="1"/>
</dbReference>
<keyword evidence="5" id="KW-0804">Transcription</keyword>
<dbReference type="InterPro" id="IPR001789">
    <property type="entry name" value="Sig_transdc_resp-reg_receiver"/>
</dbReference>
<feature type="modified residue" description="4-aspartylphosphate" evidence="6">
    <location>
        <position position="100"/>
    </location>
</feature>
<organism evidence="8 9">
    <name type="scientific">Candidatus Azambacteria bacterium GW2011_GWB2_46_37</name>
    <dbReference type="NCBI Taxonomy" id="1618618"/>
    <lineage>
        <taxon>Bacteria</taxon>
        <taxon>Candidatus Azamiibacteriota</taxon>
    </lineage>
</organism>
<evidence type="ECO:0000256" key="1">
    <source>
        <dbReference type="ARBA" id="ARBA00022553"/>
    </source>
</evidence>